<dbReference type="Proteomes" id="UP000238274">
    <property type="component" value="Unassembled WGS sequence"/>
</dbReference>
<evidence type="ECO:0000313" key="1">
    <source>
        <dbReference type="EMBL" id="POV95692.1"/>
    </source>
</evidence>
<reference evidence="1 2" key="1">
    <citation type="submission" date="2017-12" db="EMBL/GenBank/DDBJ databases">
        <title>Gene loss provides genomic basis for host adaptation in cereal stripe rust fungi.</title>
        <authorList>
            <person name="Xia C."/>
        </authorList>
    </citation>
    <scope>NUCLEOTIDE SEQUENCE [LARGE SCALE GENOMIC DNA]</scope>
    <source>
        <strain evidence="1 2">93TX-2</strain>
    </source>
</reference>
<name>A0A2S4UEH4_9BASI</name>
<proteinExistence type="predicted"/>
<dbReference type="VEuPathDB" id="FungiDB:PSTT_10800"/>
<organism evidence="1 2">
    <name type="scientific">Puccinia striiformis</name>
    <dbReference type="NCBI Taxonomy" id="27350"/>
    <lineage>
        <taxon>Eukaryota</taxon>
        <taxon>Fungi</taxon>
        <taxon>Dikarya</taxon>
        <taxon>Basidiomycota</taxon>
        <taxon>Pucciniomycotina</taxon>
        <taxon>Pucciniomycetes</taxon>
        <taxon>Pucciniales</taxon>
        <taxon>Pucciniaceae</taxon>
        <taxon>Puccinia</taxon>
    </lineage>
</organism>
<comment type="caution">
    <text evidence="1">The sequence shown here is derived from an EMBL/GenBank/DDBJ whole genome shotgun (WGS) entry which is preliminary data.</text>
</comment>
<accession>A0A2S4UEH4</accession>
<keyword evidence="2" id="KW-1185">Reference proteome</keyword>
<reference evidence="2" key="2">
    <citation type="journal article" date="2018" name="BMC Genomics">
        <title>Genomic insights into host adaptation between the wheat stripe rust pathogen (Puccinia striiformis f. sp. tritici) and the barley stripe rust pathogen (Puccinia striiformis f. sp. hordei).</title>
        <authorList>
            <person name="Xia C."/>
            <person name="Wang M."/>
            <person name="Yin C."/>
            <person name="Cornejo O.E."/>
            <person name="Hulbert S.H."/>
            <person name="Chen X."/>
        </authorList>
    </citation>
    <scope>NUCLEOTIDE SEQUENCE [LARGE SCALE GENOMIC DNA]</scope>
    <source>
        <strain evidence="2">93TX-2</strain>
    </source>
</reference>
<protein>
    <submittedName>
        <fullName evidence="1">Uncharacterized protein</fullName>
    </submittedName>
</protein>
<gene>
    <name evidence="1" type="ORF">PSHT_15523</name>
</gene>
<dbReference type="VEuPathDB" id="FungiDB:PSHT_15523"/>
<reference evidence="2" key="3">
    <citation type="journal article" date="2018" name="Mol. Plant Microbe Interact.">
        <title>Genome sequence resources for the wheat stripe rust pathogen (Puccinia striiformis f. sp. tritici) and the barley stripe rust pathogen (Puccinia striiformis f. sp. hordei).</title>
        <authorList>
            <person name="Xia C."/>
            <person name="Wang M."/>
            <person name="Yin C."/>
            <person name="Cornejo O.E."/>
            <person name="Hulbert S.H."/>
            <person name="Chen X."/>
        </authorList>
    </citation>
    <scope>NUCLEOTIDE SEQUENCE [LARGE SCALE GENOMIC DNA]</scope>
    <source>
        <strain evidence="2">93TX-2</strain>
    </source>
</reference>
<dbReference type="EMBL" id="PKSM01000404">
    <property type="protein sequence ID" value="POV95692.1"/>
    <property type="molecule type" value="Genomic_DNA"/>
</dbReference>
<dbReference type="AlphaFoldDB" id="A0A2S4UEH4"/>
<sequence length="115" mass="13071">MALVLSLRTQMRRTHSKARAACISAKQNKTGWLCIRRLATLSMYGSPTYTAYPASTIGFWWQSRHLPMPARGHNKYLQTLNDLELKVLHETPNRDFLDPGTFQPGLSGTISHWLS</sequence>
<evidence type="ECO:0000313" key="2">
    <source>
        <dbReference type="Proteomes" id="UP000238274"/>
    </source>
</evidence>